<comment type="similarity">
    <text evidence="1">Belongs to the DNA polymerase type-B-like family.</text>
</comment>
<feature type="domain" description="Poly(A) RNA polymerase mitochondrial-like central palm" evidence="7">
    <location>
        <begin position="365"/>
        <end position="498"/>
    </location>
</feature>
<protein>
    <recommendedName>
        <fullName evidence="2">polynucleotide adenylyltransferase</fullName>
        <ecNumber evidence="2">2.7.7.19</ecNumber>
    </recommendedName>
</protein>
<dbReference type="GO" id="GO:1990817">
    <property type="term" value="F:poly(A) RNA polymerase activity"/>
    <property type="evidence" value="ECO:0007669"/>
    <property type="project" value="UniProtKB-EC"/>
</dbReference>
<dbReference type="InterPro" id="IPR002058">
    <property type="entry name" value="PAP_assoc"/>
</dbReference>
<dbReference type="EC" id="2.7.7.19" evidence="2"/>
<dbReference type="InterPro" id="IPR043519">
    <property type="entry name" value="NT_sf"/>
</dbReference>
<dbReference type="GO" id="GO:0003729">
    <property type="term" value="F:mRNA binding"/>
    <property type="evidence" value="ECO:0007669"/>
    <property type="project" value="TreeGrafter"/>
</dbReference>
<reference evidence="8 9" key="1">
    <citation type="submission" date="2019-07" db="EMBL/GenBank/DDBJ databases">
        <title>Finished genome of Venturia effusa.</title>
        <authorList>
            <person name="Young C.A."/>
            <person name="Cox M.P."/>
            <person name="Ganley A.R.D."/>
            <person name="David W.J."/>
        </authorList>
    </citation>
    <scope>NUCLEOTIDE SEQUENCE [LARGE SCALE GENOMIC DNA]</scope>
    <source>
        <strain evidence="9">albino</strain>
    </source>
</reference>
<dbReference type="GO" id="GO:0031499">
    <property type="term" value="C:TRAMP complex"/>
    <property type="evidence" value="ECO:0007669"/>
    <property type="project" value="TreeGrafter"/>
</dbReference>
<dbReference type="Pfam" id="PF22600">
    <property type="entry name" value="MTPAP-like_central"/>
    <property type="match status" value="1"/>
</dbReference>
<dbReference type="GO" id="GO:0010605">
    <property type="term" value="P:negative regulation of macromolecule metabolic process"/>
    <property type="evidence" value="ECO:0007669"/>
    <property type="project" value="UniProtKB-ARBA"/>
</dbReference>
<evidence type="ECO:0000313" key="9">
    <source>
        <dbReference type="Proteomes" id="UP000316270"/>
    </source>
</evidence>
<dbReference type="GO" id="GO:0046872">
    <property type="term" value="F:metal ion binding"/>
    <property type="evidence" value="ECO:0007669"/>
    <property type="project" value="UniProtKB-KW"/>
</dbReference>
<name>A0A517LID8_9PEZI</name>
<dbReference type="Gene3D" id="1.10.1410.10">
    <property type="match status" value="1"/>
</dbReference>
<feature type="compositionally biased region" description="Acidic residues" evidence="5">
    <location>
        <begin position="132"/>
        <end position="141"/>
    </location>
</feature>
<feature type="compositionally biased region" description="Basic and acidic residues" evidence="5">
    <location>
        <begin position="292"/>
        <end position="322"/>
    </location>
</feature>
<dbReference type="Proteomes" id="UP000316270">
    <property type="component" value="Chromosome 13"/>
</dbReference>
<keyword evidence="9" id="KW-1185">Reference proteome</keyword>
<dbReference type="OrthoDB" id="273917at2759"/>
<dbReference type="STRING" id="50376.A0A517LID8"/>
<dbReference type="GO" id="GO:0031123">
    <property type="term" value="P:RNA 3'-end processing"/>
    <property type="evidence" value="ECO:0007669"/>
    <property type="project" value="TreeGrafter"/>
</dbReference>
<feature type="compositionally biased region" description="Gly residues" evidence="5">
    <location>
        <begin position="80"/>
        <end position="90"/>
    </location>
</feature>
<feature type="region of interest" description="Disordered" evidence="5">
    <location>
        <begin position="1"/>
        <end position="178"/>
    </location>
</feature>
<evidence type="ECO:0000256" key="2">
    <source>
        <dbReference type="ARBA" id="ARBA00012388"/>
    </source>
</evidence>
<feature type="compositionally biased region" description="Basic and acidic residues" evidence="5">
    <location>
        <begin position="162"/>
        <end position="173"/>
    </location>
</feature>
<dbReference type="CDD" id="cd05402">
    <property type="entry name" value="NT_PAP_TUTase"/>
    <property type="match status" value="1"/>
</dbReference>
<sequence>MRDSYGGSRYNGDSYHPRPRSRSPRRDDMFRFGGSSSIRGGESFSRGDFSFRSEPQKTKWPAGSRVDYNRPNRNQKGNRNGQGGRGGRGGRWQARGAKAANDRQILNTGMDRDITPERLEGMTQGALMFNPDQEDSDSEVEHDDKKQVDSEEGPSKKRVRTARADVDGDEKPKWSNPDPYYSLPPVLEDVNTKKKDVVELIRKAKIAAEKEKEDATNAVAQNDDFISFGMDEDKDQDDHISISSDNSSDIVEIQTPAQDPAASKPFSHLTNFHPLLANTPASTGVRPTPNVEARREVDAWPPRTNHEAVNRPQQRDTSSKQHDMKRKRNDTSGDLARDWVENNFDRAVPWLKQDHSDLKSTAVWLHKEICDFYDFVKPREYEQVIRKNCVERIARALSRDYPDFDLRPFGSYAYGIYLPTADMDLVLVSRRYQQTGRPDFNPTSSQLHRVLWTLRKADIVAEHGSQVIAKAKVPIVKFVDRLTGLKVDISFENITGITALSSFDSWKAQYPQFTVLVTLIKQFLLMRDLNEVFNGGLGGFSVACLVVSMLQHSPDIQSGNPPTLGALLLRFFKLYGSDFNMKSLGISVNPPKYIPKDVFDKSYGKAKWLIHDPHNPDNDVSGGSIKAELIADKFYDAYHILRDLMDRLGHAGPTIRKGRSILHPIFGGNYQSFVDQREQLQEVYDRLKVQGYFS</sequence>
<dbReference type="EMBL" id="CP042197">
    <property type="protein sequence ID" value="QDS75400.1"/>
    <property type="molecule type" value="Genomic_DNA"/>
</dbReference>
<proteinExistence type="inferred from homology"/>
<dbReference type="InterPro" id="IPR054708">
    <property type="entry name" value="MTPAP-like_central"/>
</dbReference>
<evidence type="ECO:0000256" key="1">
    <source>
        <dbReference type="ARBA" id="ARBA00008593"/>
    </source>
</evidence>
<evidence type="ECO:0000256" key="3">
    <source>
        <dbReference type="ARBA" id="ARBA00022723"/>
    </source>
</evidence>
<feature type="compositionally biased region" description="Basic and acidic residues" evidence="5">
    <location>
        <begin position="142"/>
        <end position="155"/>
    </location>
</feature>
<dbReference type="SUPFAM" id="SSF81631">
    <property type="entry name" value="PAP/OAS1 substrate-binding domain"/>
    <property type="match status" value="1"/>
</dbReference>
<dbReference type="SUPFAM" id="SSF81301">
    <property type="entry name" value="Nucleotidyltransferase"/>
    <property type="match status" value="1"/>
</dbReference>
<feature type="region of interest" description="Disordered" evidence="5">
    <location>
        <begin position="275"/>
        <end position="334"/>
    </location>
</feature>
<organism evidence="8 9">
    <name type="scientific">Venturia effusa</name>
    <dbReference type="NCBI Taxonomy" id="50376"/>
    <lineage>
        <taxon>Eukaryota</taxon>
        <taxon>Fungi</taxon>
        <taxon>Dikarya</taxon>
        <taxon>Ascomycota</taxon>
        <taxon>Pezizomycotina</taxon>
        <taxon>Dothideomycetes</taxon>
        <taxon>Pleosporomycetidae</taxon>
        <taxon>Venturiales</taxon>
        <taxon>Venturiaceae</taxon>
        <taxon>Venturia</taxon>
    </lineage>
</organism>
<evidence type="ECO:0000313" key="8">
    <source>
        <dbReference type="EMBL" id="QDS75400.1"/>
    </source>
</evidence>
<feature type="compositionally biased region" description="Basic and acidic residues" evidence="5">
    <location>
        <begin position="110"/>
        <end position="120"/>
    </location>
</feature>
<evidence type="ECO:0000259" key="6">
    <source>
        <dbReference type="Pfam" id="PF03828"/>
    </source>
</evidence>
<evidence type="ECO:0000256" key="5">
    <source>
        <dbReference type="SAM" id="MobiDB-lite"/>
    </source>
</evidence>
<dbReference type="GO" id="GO:0005730">
    <property type="term" value="C:nucleolus"/>
    <property type="evidence" value="ECO:0007669"/>
    <property type="project" value="TreeGrafter"/>
</dbReference>
<dbReference type="GO" id="GO:0043634">
    <property type="term" value="P:polyadenylation-dependent ncRNA catabolic process"/>
    <property type="evidence" value="ECO:0007669"/>
    <property type="project" value="TreeGrafter"/>
</dbReference>
<feature type="domain" description="PAP-associated" evidence="6">
    <location>
        <begin position="563"/>
        <end position="618"/>
    </location>
</feature>
<keyword evidence="4" id="KW-0460">Magnesium</keyword>
<evidence type="ECO:0000259" key="7">
    <source>
        <dbReference type="Pfam" id="PF22600"/>
    </source>
</evidence>
<dbReference type="PANTHER" id="PTHR23092">
    <property type="entry name" value="POLY(A) RNA POLYMERASE"/>
    <property type="match status" value="1"/>
</dbReference>
<keyword evidence="3" id="KW-0479">Metal-binding</keyword>
<gene>
    <name evidence="8" type="ORF">FKW77_003007</name>
</gene>
<dbReference type="PANTHER" id="PTHR23092:SF15">
    <property type="entry name" value="INACTIVE NON-CANONICAL POLY(A) RNA POLYMERASE PROTEIN TRF4-2-RELATED"/>
    <property type="match status" value="1"/>
</dbReference>
<evidence type="ECO:0000256" key="4">
    <source>
        <dbReference type="ARBA" id="ARBA00022842"/>
    </source>
</evidence>
<dbReference type="Pfam" id="PF03828">
    <property type="entry name" value="PAP_assoc"/>
    <property type="match status" value="1"/>
</dbReference>
<dbReference type="AlphaFoldDB" id="A0A517LID8"/>
<dbReference type="InterPro" id="IPR045862">
    <property type="entry name" value="Trf4-like"/>
</dbReference>
<dbReference type="Gene3D" id="3.30.460.10">
    <property type="entry name" value="Beta Polymerase, domain 2"/>
    <property type="match status" value="1"/>
</dbReference>
<accession>A0A517LID8</accession>
<feature type="compositionally biased region" description="Low complexity" evidence="5">
    <location>
        <begin position="31"/>
        <end position="47"/>
    </location>
</feature>